<dbReference type="Gene3D" id="3.40.50.620">
    <property type="entry name" value="HUPs"/>
    <property type="match status" value="1"/>
</dbReference>
<dbReference type="Pfam" id="PF14306">
    <property type="entry name" value="PUA_2"/>
    <property type="match status" value="1"/>
</dbReference>
<organism evidence="13">
    <name type="scientific">anaerobic digester metagenome</name>
    <dbReference type="NCBI Taxonomy" id="1263854"/>
    <lineage>
        <taxon>unclassified sequences</taxon>
        <taxon>metagenomes</taxon>
        <taxon>ecological metagenomes</taxon>
    </lineage>
</organism>
<comment type="similarity">
    <text evidence="8">Belongs to the sulfate adenylyltransferase family.</text>
</comment>
<dbReference type="UniPathway" id="UPA00140">
    <property type="reaction ID" value="UER00204"/>
</dbReference>
<evidence type="ECO:0000256" key="4">
    <source>
        <dbReference type="ARBA" id="ARBA00022695"/>
    </source>
</evidence>
<feature type="domain" description="ATP-sulfurylase PUA-like" evidence="12">
    <location>
        <begin position="50"/>
        <end position="207"/>
    </location>
</feature>
<evidence type="ECO:0000256" key="10">
    <source>
        <dbReference type="SAM" id="MobiDB-lite"/>
    </source>
</evidence>
<evidence type="ECO:0000256" key="5">
    <source>
        <dbReference type="ARBA" id="ARBA00022741"/>
    </source>
</evidence>
<keyword evidence="4 13" id="KW-0548">Nucleotidyltransferase</keyword>
<dbReference type="PANTHER" id="PTHR43509">
    <property type="match status" value="1"/>
</dbReference>
<keyword evidence="5" id="KW-0547">Nucleotide-binding</keyword>
<evidence type="ECO:0000256" key="2">
    <source>
        <dbReference type="ARBA" id="ARBA00012391"/>
    </source>
</evidence>
<dbReference type="InterPro" id="IPR002650">
    <property type="entry name" value="Sulphate_adenylyltransferase"/>
</dbReference>
<dbReference type="AlphaFoldDB" id="A0A485M3M6"/>
<dbReference type="InterPro" id="IPR020792">
    <property type="entry name" value="SO4_adenylyltransferase_pro"/>
</dbReference>
<feature type="domain" description="Sulphate adenylyltransferase catalytic" evidence="11">
    <location>
        <begin position="216"/>
        <end position="425"/>
    </location>
</feature>
<dbReference type="InterPro" id="IPR015947">
    <property type="entry name" value="PUA-like_sf"/>
</dbReference>
<evidence type="ECO:0000259" key="12">
    <source>
        <dbReference type="Pfam" id="PF14306"/>
    </source>
</evidence>
<evidence type="ECO:0000313" key="13">
    <source>
        <dbReference type="EMBL" id="VFU17716.1"/>
    </source>
</evidence>
<evidence type="ECO:0000256" key="9">
    <source>
        <dbReference type="ARBA" id="ARBA00041598"/>
    </source>
</evidence>
<dbReference type="InterPro" id="IPR024951">
    <property type="entry name" value="Sulfurylase_cat_dom"/>
</dbReference>
<dbReference type="PANTHER" id="PTHR43509:SF1">
    <property type="entry name" value="SULFATE ADENYLYLTRANSFERASE"/>
    <property type="match status" value="1"/>
</dbReference>
<dbReference type="GO" id="GO:0070814">
    <property type="term" value="P:hydrogen sulfide biosynthetic process"/>
    <property type="evidence" value="ECO:0007669"/>
    <property type="project" value="UniProtKB-UniPathway"/>
</dbReference>
<dbReference type="Gene3D" id="3.10.400.10">
    <property type="entry name" value="Sulfate adenylyltransferase"/>
    <property type="match status" value="1"/>
</dbReference>
<evidence type="ECO:0000256" key="6">
    <source>
        <dbReference type="ARBA" id="ARBA00022840"/>
    </source>
</evidence>
<dbReference type="NCBIfam" id="NF003166">
    <property type="entry name" value="PRK04149.1"/>
    <property type="match status" value="1"/>
</dbReference>
<dbReference type="InterPro" id="IPR025980">
    <property type="entry name" value="ATP-Sase_PUA-like_dom"/>
</dbReference>
<dbReference type="NCBIfam" id="TIGR00339">
    <property type="entry name" value="sopT"/>
    <property type="match status" value="1"/>
</dbReference>
<dbReference type="EMBL" id="CAADRN010000304">
    <property type="protein sequence ID" value="VFU17716.1"/>
    <property type="molecule type" value="Genomic_DNA"/>
</dbReference>
<dbReference type="InterPro" id="IPR014729">
    <property type="entry name" value="Rossmann-like_a/b/a_fold"/>
</dbReference>
<evidence type="ECO:0000256" key="7">
    <source>
        <dbReference type="ARBA" id="ARBA00031812"/>
    </source>
</evidence>
<evidence type="ECO:0000256" key="1">
    <source>
        <dbReference type="ARBA" id="ARBA00005048"/>
    </source>
</evidence>
<dbReference type="SUPFAM" id="SSF52374">
    <property type="entry name" value="Nucleotidylyl transferase"/>
    <property type="match status" value="1"/>
</dbReference>
<dbReference type="GO" id="GO:0005524">
    <property type="term" value="F:ATP binding"/>
    <property type="evidence" value="ECO:0007669"/>
    <property type="project" value="UniProtKB-KW"/>
</dbReference>
<dbReference type="SUPFAM" id="SSF88697">
    <property type="entry name" value="PUA domain-like"/>
    <property type="match status" value="1"/>
</dbReference>
<dbReference type="GO" id="GO:0000103">
    <property type="term" value="P:sulfate assimilation"/>
    <property type="evidence" value="ECO:0007669"/>
    <property type="project" value="InterPro"/>
</dbReference>
<accession>A0A485M3M6</accession>
<proteinExistence type="inferred from homology"/>
<dbReference type="CDD" id="cd00517">
    <property type="entry name" value="ATPS"/>
    <property type="match status" value="1"/>
</dbReference>
<keyword evidence="3 13" id="KW-0808">Transferase</keyword>
<keyword evidence="6" id="KW-0067">ATP-binding</keyword>
<gene>
    <name evidence="13" type="primary">sat</name>
    <name evidence="13" type="ORF">SCFA_3720005</name>
</gene>
<sequence length="435" mass="48807">MLNQAALGPEQGLSKAGSRPAGDYYPAQLLPEQGPGAAEGDWSELILSLIPHGGTLVNRMLTGPEREEALAGAGSLSGLVLDDWEISDLELIANGAFSPLRGFMKREDYESVVSRMRLADNTVWSIPVVLDVTRREAGLLERGCKVALYNGEKDLLGLLLVEEVFEYSREREAVNVYRTMDRAHPGVNRVFQRGPYLVGGEITLLNKRRVRQFPEMFLDPAETRRIFRERGWKRIVAFQTRNPIHRAHEYLQKCALEICDGLFINPLVGETKNDDIPAAVRVECYRTLLDLYYPAERTFISAFPAAMRYAGPREAVFHALVRKNYGATHFIVGRDHAGVGNYYGSYDAQLIFEEFAPEELGITPLFFEHSFYCRECRGMASGKTCPHSQASHVILSGTRVREMLAAGLIPPEEFTRKEVADILIRYYAQRAAGQS</sequence>
<reference evidence="13" key="1">
    <citation type="submission" date="2019-03" db="EMBL/GenBank/DDBJ databases">
        <authorList>
            <person name="Hao L."/>
        </authorList>
    </citation>
    <scope>NUCLEOTIDE SEQUENCE</scope>
</reference>
<dbReference type="EC" id="2.7.7.4" evidence="2"/>
<dbReference type="Pfam" id="PF01747">
    <property type="entry name" value="ATP-sulfurylase"/>
    <property type="match status" value="1"/>
</dbReference>
<comment type="pathway">
    <text evidence="1">Sulfur metabolism; hydrogen sulfide biosynthesis; sulfite from sulfate: step 1/3.</text>
</comment>
<protein>
    <recommendedName>
        <fullName evidence="2">sulfate adenylyltransferase</fullName>
        <ecNumber evidence="2">2.7.7.4</ecNumber>
    </recommendedName>
    <alternativeName>
        <fullName evidence="9">ATP-sulfurylase</fullName>
    </alternativeName>
    <alternativeName>
        <fullName evidence="7">Sulfate adenylate transferase</fullName>
    </alternativeName>
</protein>
<evidence type="ECO:0000259" key="11">
    <source>
        <dbReference type="Pfam" id="PF01747"/>
    </source>
</evidence>
<feature type="region of interest" description="Disordered" evidence="10">
    <location>
        <begin position="1"/>
        <end position="30"/>
    </location>
</feature>
<evidence type="ECO:0000256" key="3">
    <source>
        <dbReference type="ARBA" id="ARBA00022679"/>
    </source>
</evidence>
<evidence type="ECO:0000256" key="8">
    <source>
        <dbReference type="ARBA" id="ARBA00037980"/>
    </source>
</evidence>
<dbReference type="GO" id="GO:0004781">
    <property type="term" value="F:sulfate adenylyltransferase (ATP) activity"/>
    <property type="evidence" value="ECO:0007669"/>
    <property type="project" value="UniProtKB-EC"/>
</dbReference>
<name>A0A485M3M6_9ZZZZ</name>
<dbReference type="HAMAP" id="MF_00066">
    <property type="entry name" value="Sulf_adenylyltr"/>
    <property type="match status" value="1"/>
</dbReference>